<evidence type="ECO:0000256" key="3">
    <source>
        <dbReference type="ARBA" id="ARBA00004906"/>
    </source>
</evidence>
<keyword evidence="9 16" id="KW-0479">Metal-binding</keyword>
<dbReference type="EC" id="2.3.2.27" evidence="5 16"/>
<dbReference type="GO" id="GO:1990116">
    <property type="term" value="P:ribosome-associated ubiquitin-dependent protein catabolic process"/>
    <property type="evidence" value="ECO:0007669"/>
    <property type="project" value="UniProtKB-UniRule"/>
</dbReference>
<reference evidence="18 19" key="1">
    <citation type="submission" date="2015-01" db="EMBL/GenBank/DDBJ databases">
        <title>The Genome Sequence of Exophiala xenobiotica CBS118157.</title>
        <authorList>
            <consortium name="The Broad Institute Genomics Platform"/>
            <person name="Cuomo C."/>
            <person name="de Hoog S."/>
            <person name="Gorbushina A."/>
            <person name="Stielow B."/>
            <person name="Teixiera M."/>
            <person name="Abouelleil A."/>
            <person name="Chapman S.B."/>
            <person name="Priest M."/>
            <person name="Young S.K."/>
            <person name="Wortman J."/>
            <person name="Nusbaum C."/>
            <person name="Birren B."/>
        </authorList>
    </citation>
    <scope>NUCLEOTIDE SEQUENCE [LARGE SCALE GENOMIC DNA]</scope>
    <source>
        <strain evidence="18 19">CBS 118157</strain>
    </source>
</reference>
<dbReference type="STRING" id="348802.A0A0D2EJC1"/>
<evidence type="ECO:0000256" key="9">
    <source>
        <dbReference type="ARBA" id="ARBA00022723"/>
    </source>
</evidence>
<evidence type="ECO:0000256" key="2">
    <source>
        <dbReference type="ARBA" id="ARBA00004514"/>
    </source>
</evidence>
<proteinExistence type="inferred from homology"/>
<dbReference type="GO" id="GO:0061630">
    <property type="term" value="F:ubiquitin protein ligase activity"/>
    <property type="evidence" value="ECO:0007669"/>
    <property type="project" value="UniProtKB-UniRule"/>
</dbReference>
<dbReference type="Pfam" id="PF23009">
    <property type="entry name" value="UBC_like"/>
    <property type="match status" value="1"/>
</dbReference>
<dbReference type="GO" id="GO:0008270">
    <property type="term" value="F:zinc ion binding"/>
    <property type="evidence" value="ECO:0007669"/>
    <property type="project" value="UniProtKB-KW"/>
</dbReference>
<accession>A0A0D2EJC1</accession>
<evidence type="ECO:0000256" key="11">
    <source>
        <dbReference type="ARBA" id="ARBA00022771"/>
    </source>
</evidence>
<dbReference type="EMBL" id="KN847319">
    <property type="protein sequence ID" value="KIW55483.1"/>
    <property type="molecule type" value="Genomic_DNA"/>
</dbReference>
<comment type="pathway">
    <text evidence="3 16">Protein modification; protein ubiquitination.</text>
</comment>
<dbReference type="GO" id="GO:0016567">
    <property type="term" value="P:protein ubiquitination"/>
    <property type="evidence" value="ECO:0007669"/>
    <property type="project" value="UniProtKB-UniPathway"/>
</dbReference>
<protein>
    <recommendedName>
        <fullName evidence="6 16">E3 ubiquitin-protein ligase listerin</fullName>
        <ecNumber evidence="5 16">2.3.2.27</ecNumber>
    </recommendedName>
    <alternativeName>
        <fullName evidence="16">RING-type E3 ubiquitin transferase listerin</fullName>
    </alternativeName>
</protein>
<comment type="subcellular location">
    <subcellularLocation>
        <location evidence="2">Cytoplasm</location>
        <location evidence="2">Cytosol</location>
    </subcellularLocation>
</comment>
<evidence type="ECO:0000256" key="7">
    <source>
        <dbReference type="ARBA" id="ARBA00022490"/>
    </source>
</evidence>
<comment type="catalytic activity">
    <reaction evidence="1 16">
        <text>S-ubiquitinyl-[E2 ubiquitin-conjugating enzyme]-L-cysteine + [acceptor protein]-L-lysine = [E2 ubiquitin-conjugating enzyme]-L-cysteine + N(6)-ubiquitinyl-[acceptor protein]-L-lysine.</text>
        <dbReference type="EC" id="2.3.2.27"/>
    </reaction>
</comment>
<dbReference type="UniPathway" id="UPA00143"/>
<comment type="similarity">
    <text evidence="4 16">Belongs to the LTN1 family.</text>
</comment>
<dbReference type="InterPro" id="IPR054477">
    <property type="entry name" value="LTN1_E3_ligase_6th"/>
</dbReference>
<evidence type="ECO:0000256" key="5">
    <source>
        <dbReference type="ARBA" id="ARBA00012483"/>
    </source>
</evidence>
<keyword evidence="10" id="KW-0677">Repeat</keyword>
<dbReference type="GO" id="GO:1990112">
    <property type="term" value="C:RQC complex"/>
    <property type="evidence" value="ECO:0007669"/>
    <property type="project" value="UniProtKB-UniRule"/>
</dbReference>
<organism evidence="18 19">
    <name type="scientific">Exophiala xenobiotica</name>
    <dbReference type="NCBI Taxonomy" id="348802"/>
    <lineage>
        <taxon>Eukaryota</taxon>
        <taxon>Fungi</taxon>
        <taxon>Dikarya</taxon>
        <taxon>Ascomycota</taxon>
        <taxon>Pezizomycotina</taxon>
        <taxon>Eurotiomycetes</taxon>
        <taxon>Chaetothyriomycetidae</taxon>
        <taxon>Chaetothyriales</taxon>
        <taxon>Herpotrichiellaceae</taxon>
        <taxon>Exophiala</taxon>
    </lineage>
</organism>
<dbReference type="InterPro" id="IPR016024">
    <property type="entry name" value="ARM-type_fold"/>
</dbReference>
<dbReference type="Proteomes" id="UP000054342">
    <property type="component" value="Unassembled WGS sequence"/>
</dbReference>
<feature type="domain" description="RING-type" evidence="17">
    <location>
        <begin position="1547"/>
        <end position="1593"/>
    </location>
</feature>
<evidence type="ECO:0000256" key="14">
    <source>
        <dbReference type="ARBA" id="ARBA00055150"/>
    </source>
</evidence>
<dbReference type="GO" id="GO:0072344">
    <property type="term" value="P:rescue of stalled ribosome"/>
    <property type="evidence" value="ECO:0007669"/>
    <property type="project" value="UniProtKB-UniRule"/>
</dbReference>
<comment type="function">
    <text evidence="14">E3 ubiquitin-protein ligase component of the ribosome quality control complex (RQC), a ribosome-associated complex that mediates ubiquitination and extraction of incompletely synthesized nascent chains for proteasomal degradation. Mediates ubiquitination of proteins derived from mRNAs lacking stop codons (non-stop proteins) and other translation arrest products induced by poly-lysine sequences and tandem rare codons. Ubiquitination leads to CDC48 recruitment for extraction and degradation of the incomplete translation product. May indirectly play a role in chromatin function and transcription.</text>
</comment>
<evidence type="ECO:0000256" key="1">
    <source>
        <dbReference type="ARBA" id="ARBA00000900"/>
    </source>
</evidence>
<dbReference type="RefSeq" id="XP_013316067.1">
    <property type="nucleotide sequence ID" value="XM_013460613.1"/>
</dbReference>
<evidence type="ECO:0000313" key="18">
    <source>
        <dbReference type="EMBL" id="KIW55483.1"/>
    </source>
</evidence>
<evidence type="ECO:0000256" key="4">
    <source>
        <dbReference type="ARBA" id="ARBA00007997"/>
    </source>
</evidence>
<dbReference type="Pfam" id="PF22999">
    <property type="entry name" value="LTN1_E3_ligase_6th"/>
    <property type="match status" value="1"/>
</dbReference>
<dbReference type="OrthoDB" id="6108at2759"/>
<comment type="subunit">
    <text evidence="16">Component of the ribosome quality control complex (RQC).</text>
</comment>
<keyword evidence="8 16" id="KW-0808">Transferase</keyword>
<evidence type="ECO:0000256" key="16">
    <source>
        <dbReference type="RuleBase" id="RU367090"/>
    </source>
</evidence>
<evidence type="ECO:0000256" key="8">
    <source>
        <dbReference type="ARBA" id="ARBA00022679"/>
    </source>
</evidence>
<dbReference type="GeneID" id="25326130"/>
<evidence type="ECO:0000256" key="12">
    <source>
        <dbReference type="ARBA" id="ARBA00022786"/>
    </source>
</evidence>
<evidence type="ECO:0000256" key="10">
    <source>
        <dbReference type="ARBA" id="ARBA00022737"/>
    </source>
</evidence>
<name>A0A0D2EJC1_9EURO</name>
<keyword evidence="12 16" id="KW-0833">Ubl conjugation pathway</keyword>
<dbReference type="InterPro" id="IPR054476">
    <property type="entry name" value="Ltn1_N"/>
</dbReference>
<dbReference type="Pfam" id="PF13639">
    <property type="entry name" value="zf-RING_2"/>
    <property type="match status" value="1"/>
</dbReference>
<evidence type="ECO:0000256" key="13">
    <source>
        <dbReference type="ARBA" id="ARBA00022833"/>
    </source>
</evidence>
<dbReference type="InterPro" id="IPR013083">
    <property type="entry name" value="Znf_RING/FYVE/PHD"/>
</dbReference>
<dbReference type="PROSITE" id="PS50089">
    <property type="entry name" value="ZF_RING_2"/>
    <property type="match status" value="1"/>
</dbReference>
<dbReference type="Gene3D" id="3.30.40.10">
    <property type="entry name" value="Zinc/RING finger domain, C3HC4 (zinc finger)"/>
    <property type="match status" value="1"/>
</dbReference>
<keyword evidence="13 16" id="KW-0862">Zinc</keyword>
<dbReference type="SUPFAM" id="SSF57850">
    <property type="entry name" value="RING/U-box"/>
    <property type="match status" value="1"/>
</dbReference>
<dbReference type="SUPFAM" id="SSF48371">
    <property type="entry name" value="ARM repeat"/>
    <property type="match status" value="1"/>
</dbReference>
<keyword evidence="19" id="KW-1185">Reference proteome</keyword>
<dbReference type="InterPro" id="IPR039804">
    <property type="entry name" value="RING-CH-C4HC3_LTN1"/>
</dbReference>
<sequence length="1599" mass="176009">MSKKFKSQASSARAASAAFGSSSFGFGPPSAGFQTAPSSLSYIAEQPDLTSIADPHLVVALRNLSKKDSVTKAKALEELQEYVNSTASTPAIDAGLLEAWVSLYPRTSIDNARRVRLLAHILQGSLTVLSGKRIAPSLPKVIGPWLSGVYDSDKAVARAAQESIAASFTTDEKRRALWKVYKIALLDYAEDAIFVQTATTLSDERSTTPEDAEAKHVRVVGNAMSLLSQVIKANLSTAESDKTDIRSRVREAVQNKKLWEYSYHADPTLRRAACSLALVCSQILPSDLDWRAISSCFVGKALHSSQIGSSGHLSEVILALTSSHPEIWTVDYTSKTSATKRLFQYLRHGSQRGSADFWRNVSLLLRKIPSELWTEGKSDGSINPQTLDDLVEALRAGVTSTDEPRQNLDIAWSVYVDLSFWFIEKIGQEESRSAFLSQQVLPLPVQYVVSDPQQTLWAMPASIGTKISGTVLVELIRHGLKSSFDAAWRQLCQHLVNSMKMSLPESSKDFTRSQDGVVAQSKRLLGLKSFVLQSDQLDASGRTFAKDVFQRSDGELVVAAAELLRTRNGKPYGAACVLESVSVGVESSDSLQVLTSFLQSDALDLLTSPSAEYLMVVILRMHQDLGPAVARLIDAKGNVFAAKALENLLLEIPEPALSKLEELQTFVLQKISQDFAVEATQSMAKSLFKNANLQSSQFRRLCEERIVSQLSPESPPHLDQAILRVLTSLLTDSRSRSSVLSEELGSGLLSKLLLLSDVDDSDTAELATSLIPKLKMISSSSSSTATSSTAVVADQLSGKGTPLGIFVLIDLAKDTLRDAPSGGESDLISSVIPSEAQWENALEPHVSSRRPLSLTITSILHGLLFLVRDQTTSLQADDFRDADEFSLLFRLVLYATKIVGESNILDRLSPDQLRNLYYYYPLALQLVNEKLTMESANNIWLNTSHEVTDEAADVLSQGNALIQRWTGNDAMVKSWMQHIRSITNLTYRSYLQGLTFTDIASRFVDEHGPALIMSSFEAEFKDTHRSADVVLSASLICSCRDQLVSSQQGRKLLNELIAACTDIKASATSTSGLWPVALLDLLLNGDAEPLEAIPTQRIVFLMQALVRLLDVSSENVALQTLAVKILDPVLSMTRDIYGDHWEQILEYLNALWRQEHGLDDGLPLIHASLRLYGRLKSVASAEDSNEDFADAWKTGQSALEEGLLLCLQTFNIPSAQTNQPRLITAELLQRHLAQVSVRHDPKLYALLPSADNAIRGAAYGLLHRSIPAEQEQISIEIALEKKVAHLPEELMSLLTETPGSANQAGGVLRQSYLLSWDLVFDHFTTSSYKVQEMYTADIKDRGVLSGLLELICEICMITSGRPLDASKVNFTGLEYGSADTEEQEERRLSMHLYYCCLLYLPSLTRSWFIEQKNRVKSPLESWTQRYFSPTLVLAATRTVTEWAASQSQEENEAAINVKASLSGFETVASIAIDPESPPISIAISLPSTYPLDSPTVASRTRVGVSDKNWQSWLRTFQIIIFSTGSIIEGLIAFRRNVQGALKGQSECAICYSIIGTDMQTPNKRCGTCRNTFHGICLFRWFKSSNSSSCPLCRNNFNYA</sequence>
<dbReference type="FunFam" id="3.30.40.10:FF:000038">
    <property type="entry name" value="E3 ubiquitin-protein ligase listerin"/>
    <property type="match status" value="1"/>
</dbReference>
<dbReference type="InterPro" id="IPR001841">
    <property type="entry name" value="Znf_RING"/>
</dbReference>
<evidence type="ECO:0000259" key="17">
    <source>
        <dbReference type="PROSITE" id="PS50089"/>
    </source>
</evidence>
<dbReference type="InterPro" id="IPR039795">
    <property type="entry name" value="LTN1/Rkr1"/>
</dbReference>
<gene>
    <name evidence="18" type="ORF">PV05_04222</name>
</gene>
<dbReference type="Pfam" id="PF22958">
    <property type="entry name" value="Ltn1_1st"/>
    <property type="match status" value="1"/>
</dbReference>
<keyword evidence="11 15" id="KW-0863">Zinc-finger</keyword>
<evidence type="ECO:0000313" key="19">
    <source>
        <dbReference type="Proteomes" id="UP000054342"/>
    </source>
</evidence>
<dbReference type="PANTHER" id="PTHR12389">
    <property type="entry name" value="ZINC FINGER PROTEIN 294"/>
    <property type="match status" value="1"/>
</dbReference>
<dbReference type="InterPro" id="IPR054478">
    <property type="entry name" value="LTN1_UBC"/>
</dbReference>
<evidence type="ECO:0000256" key="6">
    <source>
        <dbReference type="ARBA" id="ARBA00017157"/>
    </source>
</evidence>
<comment type="function">
    <text evidence="16">E3 ubiquitin-protein ligase. Component of the ribosome quality control complex (RQC), a ribosome-associated complex that mediates ubiquitination and extraction of incompletely synthesized nascent chains for proteasomal degradation.</text>
</comment>
<dbReference type="CDD" id="cd16491">
    <property type="entry name" value="RING-CH-C4HC3_LTN1"/>
    <property type="match status" value="1"/>
</dbReference>
<dbReference type="Gene3D" id="1.25.10.10">
    <property type="entry name" value="Leucine-rich Repeat Variant"/>
    <property type="match status" value="1"/>
</dbReference>
<dbReference type="GO" id="GO:0005829">
    <property type="term" value="C:cytosol"/>
    <property type="evidence" value="ECO:0007669"/>
    <property type="project" value="UniProtKB-SubCell"/>
</dbReference>
<evidence type="ECO:0000256" key="15">
    <source>
        <dbReference type="PROSITE-ProRule" id="PRU00175"/>
    </source>
</evidence>
<dbReference type="InterPro" id="IPR011989">
    <property type="entry name" value="ARM-like"/>
</dbReference>
<dbReference type="HOGENOM" id="CLU_000471_0_0_1"/>
<keyword evidence="7" id="KW-0963">Cytoplasm</keyword>
<dbReference type="PANTHER" id="PTHR12389:SF0">
    <property type="entry name" value="E3 UBIQUITIN-PROTEIN LIGASE LISTERIN"/>
    <property type="match status" value="1"/>
</dbReference>
<dbReference type="GO" id="GO:0043023">
    <property type="term" value="F:ribosomal large subunit binding"/>
    <property type="evidence" value="ECO:0007669"/>
    <property type="project" value="TreeGrafter"/>
</dbReference>